<evidence type="ECO:0000313" key="2">
    <source>
        <dbReference type="WBParaSite" id="nRc.2.0.1.t24998-RA"/>
    </source>
</evidence>
<proteinExistence type="predicted"/>
<dbReference type="WBParaSite" id="nRc.2.0.1.t24998-RA">
    <property type="protein sequence ID" value="nRc.2.0.1.t24998-RA"/>
    <property type="gene ID" value="nRc.2.0.1.g24998"/>
</dbReference>
<dbReference type="AlphaFoldDB" id="A0A915JGT2"/>
<keyword evidence="1" id="KW-1185">Reference proteome</keyword>
<reference evidence="2" key="1">
    <citation type="submission" date="2022-11" db="UniProtKB">
        <authorList>
            <consortium name="WormBaseParasite"/>
        </authorList>
    </citation>
    <scope>IDENTIFICATION</scope>
</reference>
<name>A0A915JGT2_ROMCU</name>
<accession>A0A915JGT2</accession>
<sequence>MKTKAILGVQHMLPNNTFSLGTTSFRHRTNKLNNMCRYLRNFLSTKKQYCHGQSIYITSALYEHK</sequence>
<dbReference type="Proteomes" id="UP000887565">
    <property type="component" value="Unplaced"/>
</dbReference>
<protein>
    <submittedName>
        <fullName evidence="2">Uncharacterized protein</fullName>
    </submittedName>
</protein>
<evidence type="ECO:0000313" key="1">
    <source>
        <dbReference type="Proteomes" id="UP000887565"/>
    </source>
</evidence>
<organism evidence="1 2">
    <name type="scientific">Romanomermis culicivorax</name>
    <name type="common">Nematode worm</name>
    <dbReference type="NCBI Taxonomy" id="13658"/>
    <lineage>
        <taxon>Eukaryota</taxon>
        <taxon>Metazoa</taxon>
        <taxon>Ecdysozoa</taxon>
        <taxon>Nematoda</taxon>
        <taxon>Enoplea</taxon>
        <taxon>Dorylaimia</taxon>
        <taxon>Mermithida</taxon>
        <taxon>Mermithoidea</taxon>
        <taxon>Mermithidae</taxon>
        <taxon>Romanomermis</taxon>
    </lineage>
</organism>